<dbReference type="Gene3D" id="3.30.160.60">
    <property type="entry name" value="Classic Zinc Finger"/>
    <property type="match status" value="1"/>
</dbReference>
<keyword evidence="9 17" id="KW-0863">Zinc-finger</keyword>
<dbReference type="InterPro" id="IPR039503">
    <property type="entry name" value="BARD1_Znf-RING"/>
</dbReference>
<dbReference type="SMART" id="SM00513">
    <property type="entry name" value="SAP"/>
    <property type="match status" value="1"/>
</dbReference>
<dbReference type="InterPro" id="IPR017907">
    <property type="entry name" value="Znf_RING_CS"/>
</dbReference>
<evidence type="ECO:0000256" key="2">
    <source>
        <dbReference type="ARBA" id="ARBA00004123"/>
    </source>
</evidence>
<feature type="domain" description="SAP" evidence="19">
    <location>
        <begin position="225"/>
        <end position="259"/>
    </location>
</feature>
<comment type="similarity">
    <text evidence="4">Belongs to the RAD18 family.</text>
</comment>
<sequence>IDNLLRCSICFEYFDIPVMVQECSHNYCSVCIRRSITFDTQCPTCHMKTVQQDLRCNRVLDELVKNFIAVRYYISYCILSCVLMAMCSQVRYLGTKTSAADKPEISNHRKYLIMRQNSVQSPLYRKAQGNIVFHQQSRTTPSVTPGRKRKRRIIDSDDEDKTFEAITIKQEPESECPVCGELILQSKVNSHLDLCLTRNEKKEALRSSNSPPTVQKRKPLPKLVYTLLSDKQLKQKLRECGLPTQGPREKLIKTHREYVTLYNAQCDSANPMSGAMIIKQMEQNEKKKIKLTEASTSDSSV</sequence>
<dbReference type="PhylomeDB" id="A7SA04"/>
<evidence type="ECO:0000256" key="14">
    <source>
        <dbReference type="ARBA" id="ARBA00023242"/>
    </source>
</evidence>
<dbReference type="PANTHER" id="PTHR14134">
    <property type="entry name" value="E3 UBIQUITIN-PROTEIN LIGASE RAD18"/>
    <property type="match status" value="1"/>
</dbReference>
<reference evidence="20 21" key="1">
    <citation type="journal article" date="2007" name="Science">
        <title>Sea anemone genome reveals ancestral eumetazoan gene repertoire and genomic organization.</title>
        <authorList>
            <person name="Putnam N.H."/>
            <person name="Srivastava M."/>
            <person name="Hellsten U."/>
            <person name="Dirks B."/>
            <person name="Chapman J."/>
            <person name="Salamov A."/>
            <person name="Terry A."/>
            <person name="Shapiro H."/>
            <person name="Lindquist E."/>
            <person name="Kapitonov V.V."/>
            <person name="Jurka J."/>
            <person name="Genikhovich G."/>
            <person name="Grigoriev I.V."/>
            <person name="Lucas S.M."/>
            <person name="Steele R.E."/>
            <person name="Finnerty J.R."/>
            <person name="Technau U."/>
            <person name="Martindale M.Q."/>
            <person name="Rokhsar D.S."/>
        </authorList>
    </citation>
    <scope>NUCLEOTIDE SEQUENCE [LARGE SCALE GENOMIC DNA]</scope>
    <source>
        <strain evidence="21">CH2 X CH6</strain>
    </source>
</reference>
<dbReference type="OMA" id="IPNTGPR"/>
<dbReference type="SUPFAM" id="SSF57850">
    <property type="entry name" value="RING/U-box"/>
    <property type="match status" value="1"/>
</dbReference>
<evidence type="ECO:0000256" key="13">
    <source>
        <dbReference type="ARBA" id="ARBA00023204"/>
    </source>
</evidence>
<feature type="non-terminal residue" evidence="20">
    <location>
        <position position="1"/>
    </location>
</feature>
<comment type="pathway">
    <text evidence="3">Protein modification; protein ubiquitination.</text>
</comment>
<evidence type="ECO:0000256" key="3">
    <source>
        <dbReference type="ARBA" id="ARBA00004906"/>
    </source>
</evidence>
<keyword evidence="10" id="KW-0833">Ubl conjugation pathway</keyword>
<dbReference type="InParanoid" id="A7SA04"/>
<dbReference type="GO" id="GO:0005634">
    <property type="term" value="C:nucleus"/>
    <property type="evidence" value="ECO:0000318"/>
    <property type="project" value="GO_Central"/>
</dbReference>
<dbReference type="GO" id="GO:0006301">
    <property type="term" value="P:DNA damage tolerance"/>
    <property type="evidence" value="ECO:0000318"/>
    <property type="project" value="GO_Central"/>
</dbReference>
<dbReference type="HOGENOM" id="CLU_028491_0_0_1"/>
<dbReference type="PANTHER" id="PTHR14134:SF2">
    <property type="entry name" value="E3 UBIQUITIN-PROTEIN LIGASE RAD18"/>
    <property type="match status" value="1"/>
</dbReference>
<evidence type="ECO:0000256" key="5">
    <source>
        <dbReference type="ARBA" id="ARBA00012483"/>
    </source>
</evidence>
<evidence type="ECO:0000256" key="10">
    <source>
        <dbReference type="ARBA" id="ARBA00022786"/>
    </source>
</evidence>
<dbReference type="GO" id="GO:0006281">
    <property type="term" value="P:DNA repair"/>
    <property type="evidence" value="ECO:0007669"/>
    <property type="project" value="UniProtKB-KW"/>
</dbReference>
<dbReference type="SMART" id="SM00734">
    <property type="entry name" value="ZnF_Rad18"/>
    <property type="match status" value="1"/>
</dbReference>
<dbReference type="InterPro" id="IPR001841">
    <property type="entry name" value="Znf_RING"/>
</dbReference>
<evidence type="ECO:0000256" key="7">
    <source>
        <dbReference type="ARBA" id="ARBA00022723"/>
    </source>
</evidence>
<dbReference type="PROSITE" id="PS50800">
    <property type="entry name" value="SAP"/>
    <property type="match status" value="1"/>
</dbReference>
<keyword evidence="12" id="KW-0238">DNA-binding</keyword>
<comment type="catalytic activity">
    <reaction evidence="1">
        <text>S-ubiquitinyl-[E2 ubiquitin-conjugating enzyme]-L-cysteine + [acceptor protein]-L-lysine = [E2 ubiquitin-conjugating enzyme]-L-cysteine + N(6)-ubiquitinyl-[acceptor protein]-L-lysine.</text>
        <dbReference type="EC" id="2.3.2.27"/>
    </reaction>
</comment>
<keyword evidence="21" id="KW-1185">Reference proteome</keyword>
<evidence type="ECO:0000256" key="1">
    <source>
        <dbReference type="ARBA" id="ARBA00000900"/>
    </source>
</evidence>
<dbReference type="eggNOG" id="KOG0287">
    <property type="taxonomic scope" value="Eukaryota"/>
</dbReference>
<dbReference type="EMBL" id="DS469606">
    <property type="protein sequence ID" value="EDO39512.1"/>
    <property type="molecule type" value="Genomic_DNA"/>
</dbReference>
<dbReference type="GO" id="GO:0061630">
    <property type="term" value="F:ubiquitin protein ligase activity"/>
    <property type="evidence" value="ECO:0007669"/>
    <property type="project" value="UniProtKB-EC"/>
</dbReference>
<dbReference type="CDD" id="cd16529">
    <property type="entry name" value="RING-HC_RAD18"/>
    <property type="match status" value="1"/>
</dbReference>
<dbReference type="SMART" id="SM00184">
    <property type="entry name" value="RING"/>
    <property type="match status" value="1"/>
</dbReference>
<evidence type="ECO:0000256" key="8">
    <source>
        <dbReference type="ARBA" id="ARBA00022763"/>
    </source>
</evidence>
<keyword evidence="14" id="KW-0539">Nucleus</keyword>
<keyword evidence="11" id="KW-0862">Zinc</keyword>
<evidence type="ECO:0000256" key="9">
    <source>
        <dbReference type="ARBA" id="ARBA00022771"/>
    </source>
</evidence>
<dbReference type="InterPro" id="IPR039577">
    <property type="entry name" value="Rad18"/>
</dbReference>
<evidence type="ECO:0000256" key="4">
    <source>
        <dbReference type="ARBA" id="ARBA00009506"/>
    </source>
</evidence>
<evidence type="ECO:0000256" key="11">
    <source>
        <dbReference type="ARBA" id="ARBA00022833"/>
    </source>
</evidence>
<accession>A7SA04</accession>
<dbReference type="PROSITE" id="PS00518">
    <property type="entry name" value="ZF_RING_1"/>
    <property type="match status" value="1"/>
</dbReference>
<keyword evidence="8" id="KW-0227">DNA damage</keyword>
<feature type="non-terminal residue" evidence="20">
    <location>
        <position position="301"/>
    </location>
</feature>
<dbReference type="Proteomes" id="UP000001593">
    <property type="component" value="Unassembled WGS sequence"/>
</dbReference>
<evidence type="ECO:0000313" key="20">
    <source>
        <dbReference type="EMBL" id="EDO39512.1"/>
    </source>
</evidence>
<name>A7SA04_NEMVE</name>
<dbReference type="Gene3D" id="3.30.40.10">
    <property type="entry name" value="Zinc/RING finger domain, C3HC4 (zinc finger)"/>
    <property type="match status" value="1"/>
</dbReference>
<dbReference type="InterPro" id="IPR003034">
    <property type="entry name" value="SAP_dom"/>
</dbReference>
<keyword evidence="13" id="KW-0234">DNA repair</keyword>
<dbReference type="GO" id="GO:0008270">
    <property type="term" value="F:zinc ion binding"/>
    <property type="evidence" value="ECO:0007669"/>
    <property type="project" value="UniProtKB-KW"/>
</dbReference>
<gene>
    <name evidence="20" type="ORF">NEMVEDRAFT_v1g110428</name>
</gene>
<feature type="domain" description="RING-type" evidence="18">
    <location>
        <begin position="7"/>
        <end position="46"/>
    </location>
</feature>
<dbReference type="EC" id="2.3.2.27" evidence="5"/>
<dbReference type="GO" id="GO:0006513">
    <property type="term" value="P:protein monoubiquitination"/>
    <property type="evidence" value="ECO:0000318"/>
    <property type="project" value="GO_Central"/>
</dbReference>
<dbReference type="GO" id="GO:0097505">
    <property type="term" value="C:Rad6-Rad18 complex"/>
    <property type="evidence" value="ECO:0000318"/>
    <property type="project" value="GO_Central"/>
</dbReference>
<dbReference type="PROSITE" id="PS50089">
    <property type="entry name" value="ZF_RING_2"/>
    <property type="match status" value="1"/>
</dbReference>
<dbReference type="FunFam" id="3.30.40.10:FF:000172">
    <property type="entry name" value="E3 ubiquitin-protein ligase RAD18"/>
    <property type="match status" value="1"/>
</dbReference>
<evidence type="ECO:0000259" key="18">
    <source>
        <dbReference type="PROSITE" id="PS50089"/>
    </source>
</evidence>
<evidence type="ECO:0000259" key="19">
    <source>
        <dbReference type="PROSITE" id="PS50800"/>
    </source>
</evidence>
<dbReference type="InterPro" id="IPR013083">
    <property type="entry name" value="Znf_RING/FYVE/PHD"/>
</dbReference>
<evidence type="ECO:0000256" key="15">
    <source>
        <dbReference type="ARBA" id="ARBA00031783"/>
    </source>
</evidence>
<dbReference type="AlphaFoldDB" id="A7SA04"/>
<proteinExistence type="inferred from homology"/>
<keyword evidence="6" id="KW-0808">Transferase</keyword>
<evidence type="ECO:0000313" key="21">
    <source>
        <dbReference type="Proteomes" id="UP000001593"/>
    </source>
</evidence>
<dbReference type="InterPro" id="IPR006642">
    <property type="entry name" value="Rad18_UBZ4"/>
</dbReference>
<protein>
    <recommendedName>
        <fullName evidence="5">RING-type E3 ubiquitin transferase</fullName>
        <ecNumber evidence="5">2.3.2.27</ecNumber>
    </recommendedName>
    <alternativeName>
        <fullName evidence="15 16">RING-type E3 ubiquitin transferase RAD18</fullName>
    </alternativeName>
</protein>
<organism evidence="20 21">
    <name type="scientific">Nematostella vectensis</name>
    <name type="common">Starlet sea anemone</name>
    <dbReference type="NCBI Taxonomy" id="45351"/>
    <lineage>
        <taxon>Eukaryota</taxon>
        <taxon>Metazoa</taxon>
        <taxon>Cnidaria</taxon>
        <taxon>Anthozoa</taxon>
        <taxon>Hexacorallia</taxon>
        <taxon>Actiniaria</taxon>
        <taxon>Edwardsiidae</taxon>
        <taxon>Nematostella</taxon>
    </lineage>
</organism>
<dbReference type="STRING" id="45351.A7SA04"/>
<dbReference type="Pfam" id="PF02037">
    <property type="entry name" value="SAP"/>
    <property type="match status" value="1"/>
</dbReference>
<dbReference type="UniPathway" id="UPA00143"/>
<dbReference type="GO" id="GO:0003697">
    <property type="term" value="F:single-stranded DNA binding"/>
    <property type="evidence" value="ECO:0007669"/>
    <property type="project" value="InterPro"/>
</dbReference>
<evidence type="ECO:0000256" key="16">
    <source>
        <dbReference type="ARBA" id="ARBA00082369"/>
    </source>
</evidence>
<comment type="subcellular location">
    <subcellularLocation>
        <location evidence="2">Nucleus</location>
    </subcellularLocation>
</comment>
<dbReference type="Pfam" id="PF14835">
    <property type="entry name" value="zf-RING_6"/>
    <property type="match status" value="1"/>
</dbReference>
<keyword evidence="7" id="KW-0479">Metal-binding</keyword>
<evidence type="ECO:0000256" key="17">
    <source>
        <dbReference type="PROSITE-ProRule" id="PRU00175"/>
    </source>
</evidence>
<evidence type="ECO:0000256" key="6">
    <source>
        <dbReference type="ARBA" id="ARBA00022679"/>
    </source>
</evidence>
<evidence type="ECO:0000256" key="12">
    <source>
        <dbReference type="ARBA" id="ARBA00023125"/>
    </source>
</evidence>